<geneLocation type="mitochondrion" evidence="1"/>
<organism evidence="1">
    <name type="scientific">Diphylleia rotans</name>
    <dbReference type="NCBI Taxonomy" id="190327"/>
    <lineage>
        <taxon>Eukaryota</taxon>
        <taxon>CRuMs</taxon>
        <taxon>Collodictyonidae</taxon>
        <taxon>Diphylleia</taxon>
    </lineage>
</organism>
<dbReference type="RefSeq" id="YP_009245571.1">
    <property type="nucleotide sequence ID" value="NC_029886.1"/>
</dbReference>
<proteinExistence type="predicted"/>
<reference evidence="1" key="1">
    <citation type="submission" date="2015-10" db="EMBL/GenBank/DDBJ databases">
        <title>The mitochondrial genome of Diphylleia rotans.</title>
        <authorList>
            <person name="Kamikawa R."/>
            <person name="Roger A.J."/>
        </authorList>
    </citation>
    <scope>NUCLEOTIDE SEQUENCE</scope>
    <source>
        <strain evidence="1">NIES-3764</strain>
    </source>
</reference>
<protein>
    <submittedName>
        <fullName evidence="1">Ribosomal protein L31</fullName>
    </submittedName>
</protein>
<dbReference type="GO" id="GO:0005840">
    <property type="term" value="C:ribosome"/>
    <property type="evidence" value="ECO:0007669"/>
    <property type="project" value="UniProtKB-KW"/>
</dbReference>
<dbReference type="AlphaFoldDB" id="A0A146I5U9"/>
<dbReference type="GeneID" id="27217989"/>
<gene>
    <name evidence="1" type="primary">rpl31</name>
</gene>
<sequence length="88" mass="10200">MKKNKHPQLNKLLVFLSNGTTCEMRTTISNQNNFILKLEYDSKNNKNNYYHPNEAPLNAQITNDPSKLTDRTISLLKFSTMINKISVR</sequence>
<evidence type="ECO:0000313" key="1">
    <source>
        <dbReference type="EMBL" id="BAU71422.1"/>
    </source>
</evidence>
<keyword evidence="1" id="KW-0496">Mitochondrion</keyword>
<keyword evidence="1" id="KW-0687">Ribonucleoprotein</keyword>
<name>A0A146I5U9_9EUKA</name>
<keyword evidence="1" id="KW-0689">Ribosomal protein</keyword>
<accession>A0A146I5U9</accession>
<dbReference type="EMBL" id="AP015014">
    <property type="protein sequence ID" value="BAU71422.1"/>
    <property type="molecule type" value="Genomic_DNA"/>
</dbReference>